<dbReference type="GO" id="GO:0031501">
    <property type="term" value="C:mannosyltransferase complex"/>
    <property type="evidence" value="ECO:0007669"/>
    <property type="project" value="TreeGrafter"/>
</dbReference>
<evidence type="ECO:0000256" key="6">
    <source>
        <dbReference type="ARBA" id="ARBA00022692"/>
    </source>
</evidence>
<feature type="transmembrane region" description="Helical" evidence="10">
    <location>
        <begin position="34"/>
        <end position="56"/>
    </location>
</feature>
<dbReference type="KEGG" id="lfa:LFA_0918"/>
<organism evidence="11 12">
    <name type="scientific">Legionella fallonii LLAP-10</name>
    <dbReference type="NCBI Taxonomy" id="1212491"/>
    <lineage>
        <taxon>Bacteria</taxon>
        <taxon>Pseudomonadati</taxon>
        <taxon>Pseudomonadota</taxon>
        <taxon>Gammaproteobacteria</taxon>
        <taxon>Legionellales</taxon>
        <taxon>Legionellaceae</taxon>
        <taxon>Legionella</taxon>
    </lineage>
</organism>
<dbReference type="PANTHER" id="PTHR12468">
    <property type="entry name" value="GPI MANNOSYLTRANSFERASE 2"/>
    <property type="match status" value="1"/>
</dbReference>
<dbReference type="Proteomes" id="UP000032430">
    <property type="component" value="Chromosome I"/>
</dbReference>
<proteinExistence type="predicted"/>
<dbReference type="GO" id="GO:0016020">
    <property type="term" value="C:membrane"/>
    <property type="evidence" value="ECO:0007669"/>
    <property type="project" value="GOC"/>
</dbReference>
<keyword evidence="4" id="KW-0328">Glycosyltransferase</keyword>
<dbReference type="UniPathway" id="UPA00196"/>
<evidence type="ECO:0000256" key="10">
    <source>
        <dbReference type="SAM" id="Phobius"/>
    </source>
</evidence>
<evidence type="ECO:0008006" key="13">
    <source>
        <dbReference type="Google" id="ProtNLM"/>
    </source>
</evidence>
<feature type="transmembrane region" description="Helical" evidence="10">
    <location>
        <begin position="363"/>
        <end position="385"/>
    </location>
</feature>
<dbReference type="GO" id="GO:0000009">
    <property type="term" value="F:alpha-1,6-mannosyltransferase activity"/>
    <property type="evidence" value="ECO:0007669"/>
    <property type="project" value="InterPro"/>
</dbReference>
<dbReference type="AlphaFoldDB" id="A0A098G2Z6"/>
<evidence type="ECO:0000256" key="9">
    <source>
        <dbReference type="ARBA" id="ARBA00023136"/>
    </source>
</evidence>
<keyword evidence="6 10" id="KW-0812">Transmembrane</keyword>
<dbReference type="GO" id="GO:0006506">
    <property type="term" value="P:GPI anchor biosynthetic process"/>
    <property type="evidence" value="ECO:0007669"/>
    <property type="project" value="UniProtKB-UniPathway"/>
</dbReference>
<evidence type="ECO:0000313" key="12">
    <source>
        <dbReference type="Proteomes" id="UP000032430"/>
    </source>
</evidence>
<evidence type="ECO:0000256" key="5">
    <source>
        <dbReference type="ARBA" id="ARBA00022679"/>
    </source>
</evidence>
<dbReference type="EMBL" id="LN614827">
    <property type="protein sequence ID" value="CEG56361.1"/>
    <property type="molecule type" value="Genomic_DNA"/>
</dbReference>
<keyword evidence="7" id="KW-0256">Endoplasmic reticulum</keyword>
<gene>
    <name evidence="11" type="ORF">LFA_0918</name>
</gene>
<sequence length="391" mass="45315">MAFQLNTHYPQNFFREIECRQFNQPAIKFLSQHYLLSIVFFFVLGKLLYVFTYFILLQGQIIENNLINNVCHWDCQWYKNLISHGYDTVAYPIDDSMFSGQANWAFFPLFPLISRGLIQIFNSEFSVIVLNQILFFASMILLYQFCASNYSKNIALIATLILGVSSENIYILSLYTESLFIFLSLLTLHLITNNKYVAAAICCGLLSATKVQGAAMSLPLLLCYARSGNFAFTKKRVLSLLVLLVLSLSGLLIYMVYLKFQTGDFLAFYNIQQQWARFHTSWLHPVKAIKSIHGNAIDTVFAILSMLPIFYFYRQKRYNEFLFLLLCWLMAVLSQNLMGITRFLFANYAIYIFLAICSTRTKILFFCMISAILFFNITITYLWLIDSTYAI</sequence>
<comment type="subcellular location">
    <subcellularLocation>
        <location evidence="1">Endoplasmic reticulum membrane</location>
        <topology evidence="1">Multi-pass membrane protein</topology>
    </subcellularLocation>
</comment>
<evidence type="ECO:0000256" key="1">
    <source>
        <dbReference type="ARBA" id="ARBA00004477"/>
    </source>
</evidence>
<feature type="transmembrane region" description="Helical" evidence="10">
    <location>
        <begin position="318"/>
        <end position="334"/>
    </location>
</feature>
<evidence type="ECO:0000256" key="2">
    <source>
        <dbReference type="ARBA" id="ARBA00004687"/>
    </source>
</evidence>
<dbReference type="InterPro" id="IPR007315">
    <property type="entry name" value="PIG-V/Gpi18"/>
</dbReference>
<dbReference type="OrthoDB" id="573863at2"/>
<dbReference type="HOGENOM" id="CLU_036370_3_0_6"/>
<evidence type="ECO:0000256" key="7">
    <source>
        <dbReference type="ARBA" id="ARBA00022824"/>
    </source>
</evidence>
<feature type="transmembrane region" description="Helical" evidence="10">
    <location>
        <begin position="125"/>
        <end position="143"/>
    </location>
</feature>
<keyword evidence="8 10" id="KW-1133">Transmembrane helix</keyword>
<name>A0A098G2Z6_9GAMM</name>
<evidence type="ECO:0000256" key="4">
    <source>
        <dbReference type="ARBA" id="ARBA00022676"/>
    </source>
</evidence>
<keyword evidence="9 10" id="KW-0472">Membrane</keyword>
<keyword evidence="3" id="KW-0337">GPI-anchor biosynthesis</keyword>
<keyword evidence="5" id="KW-0808">Transferase</keyword>
<reference evidence="12" key="1">
    <citation type="submission" date="2014-09" db="EMBL/GenBank/DDBJ databases">
        <authorList>
            <person name="Gomez-Valero L."/>
        </authorList>
    </citation>
    <scope>NUCLEOTIDE SEQUENCE [LARGE SCALE GENOMIC DNA]</scope>
    <source>
        <strain evidence="12">ATCC700992</strain>
    </source>
</reference>
<dbReference type="GO" id="GO:0004376">
    <property type="term" value="F:GPI mannosyltransferase activity"/>
    <property type="evidence" value="ECO:0007669"/>
    <property type="project" value="InterPro"/>
</dbReference>
<comment type="pathway">
    <text evidence="2">Glycolipid biosynthesis; glycosylphosphatidylinositol-anchor biosynthesis.</text>
</comment>
<dbReference type="STRING" id="1212491.LFA_0918"/>
<feature type="transmembrane region" description="Helical" evidence="10">
    <location>
        <begin position="237"/>
        <end position="257"/>
    </location>
</feature>
<dbReference type="PANTHER" id="PTHR12468:SF2">
    <property type="entry name" value="GPI MANNOSYLTRANSFERASE 2"/>
    <property type="match status" value="1"/>
</dbReference>
<evidence type="ECO:0000313" key="11">
    <source>
        <dbReference type="EMBL" id="CEG56361.1"/>
    </source>
</evidence>
<evidence type="ECO:0000256" key="3">
    <source>
        <dbReference type="ARBA" id="ARBA00022502"/>
    </source>
</evidence>
<accession>A0A098G2Z6</accession>
<dbReference type="RefSeq" id="WP_045095040.1">
    <property type="nucleotide sequence ID" value="NZ_LN614827.1"/>
</dbReference>
<evidence type="ECO:0000256" key="8">
    <source>
        <dbReference type="ARBA" id="ARBA00022989"/>
    </source>
</evidence>
<keyword evidence="12" id="KW-1185">Reference proteome</keyword>
<protein>
    <recommendedName>
        <fullName evidence="13">Glycosyltransferase RgtA/B/C/D-like domain-containing protein</fullName>
    </recommendedName>
</protein>
<feature type="transmembrane region" description="Helical" evidence="10">
    <location>
        <begin position="292"/>
        <end position="311"/>
    </location>
</feature>